<organism evidence="3 4">
    <name type="scientific">Sellimonas caecigallum</name>
    <dbReference type="NCBI Taxonomy" id="2592333"/>
    <lineage>
        <taxon>Bacteria</taxon>
        <taxon>Bacillati</taxon>
        <taxon>Bacillota</taxon>
        <taxon>Clostridia</taxon>
        <taxon>Lachnospirales</taxon>
        <taxon>Lachnospiraceae</taxon>
        <taxon>Sellimonas</taxon>
    </lineage>
</organism>
<reference evidence="3 4" key="1">
    <citation type="journal article" date="2020" name="New Microbes New Infect">
        <title>Sellimonas caecigallum sp. nov., description and genome sequence of a new member of the Sellimonas genus isolated from the cecum of feral chicken.</title>
        <authorList>
            <person name="Wongkuna S."/>
            <person name="Ghimire S."/>
            <person name="Antony L."/>
            <person name="Chankhamhaengdecha S."/>
            <person name="Janvilisri T."/>
            <person name="Scaria J."/>
        </authorList>
    </citation>
    <scope>NUCLEOTIDE SEQUENCE [LARGE SCALE GENOMIC DNA]</scope>
    <source>
        <strain evidence="3 4">SW451</strain>
    </source>
</reference>
<comment type="caution">
    <text evidence="3">The sequence shown here is derived from an EMBL/GenBank/DDBJ whole genome shotgun (WGS) entry which is preliminary data.</text>
</comment>
<evidence type="ECO:0000256" key="1">
    <source>
        <dbReference type="ARBA" id="ARBA00022801"/>
    </source>
</evidence>
<feature type="domain" description="MurNAc-LAA" evidence="2">
    <location>
        <begin position="57"/>
        <end position="168"/>
    </location>
</feature>
<gene>
    <name evidence="3" type="ORF">FLB61_06625</name>
</gene>
<dbReference type="PANTHER" id="PTHR30404">
    <property type="entry name" value="N-ACETYLMURAMOYL-L-ALANINE AMIDASE"/>
    <property type="match status" value="1"/>
</dbReference>
<dbReference type="InterPro" id="IPR002508">
    <property type="entry name" value="MurNAc-LAA_cat"/>
</dbReference>
<name>A0ABS7L6Q2_9FIRM</name>
<evidence type="ECO:0000259" key="2">
    <source>
        <dbReference type="SMART" id="SM00646"/>
    </source>
</evidence>
<dbReference type="SUPFAM" id="SSF53187">
    <property type="entry name" value="Zn-dependent exopeptidases"/>
    <property type="match status" value="1"/>
</dbReference>
<protein>
    <submittedName>
        <fullName evidence="3">N-acetylmuramoyl-L-alanine amidase</fullName>
    </submittedName>
</protein>
<evidence type="ECO:0000313" key="3">
    <source>
        <dbReference type="EMBL" id="MBY0758759.1"/>
    </source>
</evidence>
<dbReference type="PANTHER" id="PTHR30404:SF0">
    <property type="entry name" value="N-ACETYLMURAMOYL-L-ALANINE AMIDASE AMIC"/>
    <property type="match status" value="1"/>
</dbReference>
<evidence type="ECO:0000313" key="4">
    <source>
        <dbReference type="Proteomes" id="UP000779049"/>
    </source>
</evidence>
<proteinExistence type="predicted"/>
<dbReference type="EMBL" id="VIRV01000007">
    <property type="protein sequence ID" value="MBY0758759.1"/>
    <property type="molecule type" value="Genomic_DNA"/>
</dbReference>
<sequence>MGTGGQQEKDINLKIAKKLKKELEARGLKVKMTRKDDAGLYDESAENKKVQDLKRRVELINETQPDIAVSIHQNSYPSADVKGAQVFYYADSPEGEKMAGKLQKRLAALDEKNDRAIKANDTYFLLKRTEVPTLIVECGFLSNPEEEKLLTDDEYQEEMSKAIAEGIMDCLK</sequence>
<keyword evidence="1" id="KW-0378">Hydrolase</keyword>
<dbReference type="Gene3D" id="3.40.630.40">
    <property type="entry name" value="Zn-dependent exopeptidases"/>
    <property type="match status" value="1"/>
</dbReference>
<dbReference type="InterPro" id="IPR050695">
    <property type="entry name" value="N-acetylmuramoyl_amidase_3"/>
</dbReference>
<accession>A0ABS7L6Q2</accession>
<dbReference type="SMART" id="SM00646">
    <property type="entry name" value="Ami_3"/>
    <property type="match status" value="1"/>
</dbReference>
<dbReference type="Proteomes" id="UP000779049">
    <property type="component" value="Unassembled WGS sequence"/>
</dbReference>
<dbReference type="Pfam" id="PF01520">
    <property type="entry name" value="Amidase_3"/>
    <property type="match status" value="1"/>
</dbReference>
<keyword evidence="4" id="KW-1185">Reference proteome</keyword>
<dbReference type="CDD" id="cd02696">
    <property type="entry name" value="MurNAc-LAA"/>
    <property type="match status" value="1"/>
</dbReference>